<dbReference type="SUPFAM" id="SSF74788">
    <property type="entry name" value="Cullin repeat-like"/>
    <property type="match status" value="1"/>
</dbReference>
<dbReference type="EMBL" id="JH993043">
    <property type="protein sequence ID" value="EKX38999.1"/>
    <property type="molecule type" value="Genomic_DNA"/>
</dbReference>
<dbReference type="OrthoDB" id="27073at2759"/>
<organism evidence="11">
    <name type="scientific">Guillardia theta (strain CCMP2712)</name>
    <name type="common">Cryptophyte</name>
    <dbReference type="NCBI Taxonomy" id="905079"/>
    <lineage>
        <taxon>Eukaryota</taxon>
        <taxon>Cryptophyceae</taxon>
        <taxon>Pyrenomonadales</taxon>
        <taxon>Geminigeraceae</taxon>
        <taxon>Guillardia</taxon>
    </lineage>
</organism>
<dbReference type="Pfam" id="PF00888">
    <property type="entry name" value="Cullin"/>
    <property type="match status" value="1"/>
</dbReference>
<evidence type="ECO:0000256" key="2">
    <source>
        <dbReference type="ARBA" id="ARBA00006019"/>
    </source>
</evidence>
<dbReference type="InterPro" id="IPR036388">
    <property type="entry name" value="WH-like_DNA-bd_sf"/>
</dbReference>
<dbReference type="InterPro" id="IPR016157">
    <property type="entry name" value="Cullin_CS"/>
</dbReference>
<keyword evidence="5" id="KW-0832">Ubl conjugation</keyword>
<evidence type="ECO:0000256" key="9">
    <source>
        <dbReference type="SAM" id="MobiDB-lite"/>
    </source>
</evidence>
<comment type="pathway">
    <text evidence="1">Protein modification; protein ubiquitination.</text>
</comment>
<dbReference type="PROSITE" id="PS50069">
    <property type="entry name" value="CULLIN_2"/>
    <property type="match status" value="1"/>
</dbReference>
<dbReference type="Gene3D" id="1.20.1310.10">
    <property type="entry name" value="Cullin Repeats"/>
    <property type="match status" value="4"/>
</dbReference>
<dbReference type="KEGG" id="gtt:GUITHDRAFT_160035"/>
<sequence length="789" mass="90411">MQRASRAQVTDKDKWNKPVGEPAKKRLRTLTNEQEPLNSSVSSSEKMETDKDGISASGRNLPSTRPQIGENRAHPKKMIISLKKEKPKLPETFEEDTWKKLKMSVHAVHREQPVEQSFEELYKAVEDLCIHKLGPNLYSRLQNDCEEHIKSEIESLVGQPDDATIFLETVEACWQKHCNQMSLIRSIFLYLDRTYVIQSSNVCSLWAMGLQSFRKHLNSAPEVQNKIVSGMLSLILQERSGDMVNRSLLRNLLRMLAQLQLYSSFETAFLADTESFYRQEGSDKLQDLDIPNYLLFVERRIEEEHDRIGHYLDIQTKKPLISKLDAQLLEAHAQTIVDKGFEILMTQHRIKDLQRLYNLLLRVNGLSNIRQAFSAYIKKTGVEIVMNDERGLEMVQDLLDFKARLDELLEQAFASNDELSHALKDAFETLINARQNKPAELIAKFVDQQLRSGGKGISEQESELILERVLILFRYLQGKDVFEAFFKKDLAKRLLLNKSASIDAEKAIISKLKQECGSSFTNKLEGMFKDMELSKDIMTAYSNSSVTSELSVHVLTTGYWPAYPPAPLNLPKEILDHQEAFEKFYLSKHQGRRLTWQNSLAHCSLKATFRPNAAGRKELLVSLYQAAVLLLFNGSDELSFSEIAGAVGMDDKELRVTLQSLACAKIKILNKSPKGRDVEDGDSFTFNSKFESKQLRIKVNSIQLKETQEENDKTTESVFQDRQYQVDAAIVRVMKARKSLSHTLLISELFKILKFPVTPPDLKKRIESLIEREYLERDRDSPSVYKYLA</sequence>
<evidence type="ECO:0000256" key="4">
    <source>
        <dbReference type="ARBA" id="ARBA00022786"/>
    </source>
</evidence>
<feature type="domain" description="Cullin family profile" evidence="10">
    <location>
        <begin position="437"/>
        <end position="662"/>
    </location>
</feature>
<reference evidence="11 13" key="1">
    <citation type="journal article" date="2012" name="Nature">
        <title>Algal genomes reveal evolutionary mosaicism and the fate of nucleomorphs.</title>
        <authorList>
            <consortium name="DOE Joint Genome Institute"/>
            <person name="Curtis B.A."/>
            <person name="Tanifuji G."/>
            <person name="Burki F."/>
            <person name="Gruber A."/>
            <person name="Irimia M."/>
            <person name="Maruyama S."/>
            <person name="Arias M.C."/>
            <person name="Ball S.G."/>
            <person name="Gile G.H."/>
            <person name="Hirakawa Y."/>
            <person name="Hopkins J.F."/>
            <person name="Kuo A."/>
            <person name="Rensing S.A."/>
            <person name="Schmutz J."/>
            <person name="Symeonidi A."/>
            <person name="Elias M."/>
            <person name="Eveleigh R.J."/>
            <person name="Herman E.K."/>
            <person name="Klute M.J."/>
            <person name="Nakayama T."/>
            <person name="Obornik M."/>
            <person name="Reyes-Prieto A."/>
            <person name="Armbrust E.V."/>
            <person name="Aves S.J."/>
            <person name="Beiko R.G."/>
            <person name="Coutinho P."/>
            <person name="Dacks J.B."/>
            <person name="Durnford D.G."/>
            <person name="Fast N.M."/>
            <person name="Green B.R."/>
            <person name="Grisdale C.J."/>
            <person name="Hempel F."/>
            <person name="Henrissat B."/>
            <person name="Hoppner M.P."/>
            <person name="Ishida K."/>
            <person name="Kim E."/>
            <person name="Koreny L."/>
            <person name="Kroth P.G."/>
            <person name="Liu Y."/>
            <person name="Malik S.B."/>
            <person name="Maier U.G."/>
            <person name="McRose D."/>
            <person name="Mock T."/>
            <person name="Neilson J.A."/>
            <person name="Onodera N.T."/>
            <person name="Poole A.M."/>
            <person name="Pritham E.J."/>
            <person name="Richards T.A."/>
            <person name="Rocap G."/>
            <person name="Roy S.W."/>
            <person name="Sarai C."/>
            <person name="Schaack S."/>
            <person name="Shirato S."/>
            <person name="Slamovits C.H."/>
            <person name="Spencer D.F."/>
            <person name="Suzuki S."/>
            <person name="Worden A.Z."/>
            <person name="Zauner S."/>
            <person name="Barry K."/>
            <person name="Bell C."/>
            <person name="Bharti A.K."/>
            <person name="Crow J.A."/>
            <person name="Grimwood J."/>
            <person name="Kramer R."/>
            <person name="Lindquist E."/>
            <person name="Lucas S."/>
            <person name="Salamov A."/>
            <person name="McFadden G.I."/>
            <person name="Lane C.E."/>
            <person name="Keeling P.J."/>
            <person name="Gray M.W."/>
            <person name="Grigoriev I.V."/>
            <person name="Archibald J.M."/>
        </authorList>
    </citation>
    <scope>NUCLEOTIDE SEQUENCE</scope>
    <source>
        <strain evidence="11 13">CCMP2712</strain>
    </source>
</reference>
<dbReference type="InterPro" id="IPR045093">
    <property type="entry name" value="Cullin"/>
</dbReference>
<dbReference type="GO" id="GO:0005634">
    <property type="term" value="C:nucleus"/>
    <property type="evidence" value="ECO:0007669"/>
    <property type="project" value="UniProtKB-ARBA"/>
</dbReference>
<proteinExistence type="inferred from homology"/>
<feature type="compositionally biased region" description="Polar residues" evidence="9">
    <location>
        <begin position="29"/>
        <end position="44"/>
    </location>
</feature>
<reference evidence="12" key="3">
    <citation type="submission" date="2016-03" db="UniProtKB">
        <authorList>
            <consortium name="EnsemblProtists"/>
        </authorList>
    </citation>
    <scope>IDENTIFICATION</scope>
</reference>
<dbReference type="Gene3D" id="1.10.10.10">
    <property type="entry name" value="Winged helix-like DNA-binding domain superfamily/Winged helix DNA-binding domain"/>
    <property type="match status" value="1"/>
</dbReference>
<dbReference type="FunFam" id="3.30.230.130:FF:000001">
    <property type="entry name" value="Cullin 4A"/>
    <property type="match status" value="1"/>
</dbReference>
<dbReference type="EnsemblProtists" id="EKX38999">
    <property type="protein sequence ID" value="EKX38999"/>
    <property type="gene ID" value="GUITHDRAFT_160035"/>
</dbReference>
<dbReference type="GeneID" id="17295803"/>
<dbReference type="HOGENOM" id="CLU_004747_7_2_1"/>
<dbReference type="InterPro" id="IPR016159">
    <property type="entry name" value="Cullin_repeat-like_dom_sf"/>
</dbReference>
<dbReference type="RefSeq" id="XP_005825979.1">
    <property type="nucleotide sequence ID" value="XM_005825922.1"/>
</dbReference>
<dbReference type="AlphaFoldDB" id="L1ISW8"/>
<evidence type="ECO:0000256" key="8">
    <source>
        <dbReference type="RuleBase" id="RU003829"/>
    </source>
</evidence>
<dbReference type="PROSITE" id="PS01256">
    <property type="entry name" value="CULLIN_1"/>
    <property type="match status" value="1"/>
</dbReference>
<dbReference type="Proteomes" id="UP000011087">
    <property type="component" value="Unassembled WGS sequence"/>
</dbReference>
<dbReference type="SUPFAM" id="SSF75632">
    <property type="entry name" value="Cullin homology domain"/>
    <property type="match status" value="1"/>
</dbReference>
<dbReference type="SMART" id="SM00884">
    <property type="entry name" value="Cullin_Nedd8"/>
    <property type="match status" value="1"/>
</dbReference>
<dbReference type="InterPro" id="IPR036390">
    <property type="entry name" value="WH_DNA-bd_sf"/>
</dbReference>
<feature type="region of interest" description="Disordered" evidence="9">
    <location>
        <begin position="1"/>
        <end position="69"/>
    </location>
</feature>
<evidence type="ECO:0000313" key="13">
    <source>
        <dbReference type="Proteomes" id="UP000011087"/>
    </source>
</evidence>
<protein>
    <recommendedName>
        <fullName evidence="6">Cullin-4</fullName>
    </recommendedName>
</protein>
<dbReference type="FunFam" id="1.20.1310.10:FF:000024">
    <property type="entry name" value="Cullin-4 like"/>
    <property type="match status" value="1"/>
</dbReference>
<dbReference type="eggNOG" id="KOG2167">
    <property type="taxonomic scope" value="Eukaryota"/>
</dbReference>
<evidence type="ECO:0000256" key="1">
    <source>
        <dbReference type="ARBA" id="ARBA00004906"/>
    </source>
</evidence>
<dbReference type="OMA" id="NYQEQTW"/>
<keyword evidence="3" id="KW-1017">Isopeptide bond</keyword>
<evidence type="ECO:0000256" key="3">
    <source>
        <dbReference type="ARBA" id="ARBA00022499"/>
    </source>
</evidence>
<dbReference type="STRING" id="905079.L1ISW8"/>
<dbReference type="PANTHER" id="PTHR11932">
    <property type="entry name" value="CULLIN"/>
    <property type="match status" value="1"/>
</dbReference>
<dbReference type="SUPFAM" id="SSF46785">
    <property type="entry name" value="Winged helix' DNA-binding domain"/>
    <property type="match status" value="1"/>
</dbReference>
<comment type="similarity">
    <text evidence="2 7 8">Belongs to the cullin family.</text>
</comment>
<accession>L1ISW8</accession>
<evidence type="ECO:0000256" key="6">
    <source>
        <dbReference type="ARBA" id="ARBA00069613"/>
    </source>
</evidence>
<dbReference type="FunFam" id="1.20.1310.10:FF:000035">
    <property type="entry name" value="Ubiquitin ligase subunit CulD, putative"/>
    <property type="match status" value="1"/>
</dbReference>
<dbReference type="FunFam" id="1.10.10.10:FF:000050">
    <property type="entry name" value="Cullin 4B"/>
    <property type="match status" value="1"/>
</dbReference>
<evidence type="ECO:0000313" key="12">
    <source>
        <dbReference type="EnsemblProtists" id="EKX38999"/>
    </source>
</evidence>
<dbReference type="InterPro" id="IPR016158">
    <property type="entry name" value="Cullin_homology"/>
</dbReference>
<feature type="compositionally biased region" description="Polar residues" evidence="9">
    <location>
        <begin position="57"/>
        <end position="66"/>
    </location>
</feature>
<keyword evidence="13" id="KW-1185">Reference proteome</keyword>
<dbReference type="GO" id="GO:0031461">
    <property type="term" value="C:cullin-RING ubiquitin ligase complex"/>
    <property type="evidence" value="ECO:0007669"/>
    <property type="project" value="InterPro"/>
</dbReference>
<dbReference type="Gene3D" id="3.30.230.130">
    <property type="entry name" value="Cullin, Chain C, Domain 2"/>
    <property type="match status" value="1"/>
</dbReference>
<dbReference type="InterPro" id="IPR019559">
    <property type="entry name" value="Cullin_neddylation_domain"/>
</dbReference>
<name>L1ISW8_GUITC</name>
<evidence type="ECO:0000259" key="10">
    <source>
        <dbReference type="PROSITE" id="PS50069"/>
    </source>
</evidence>
<dbReference type="InterPro" id="IPR001373">
    <property type="entry name" value="Cullin_N"/>
</dbReference>
<dbReference type="InterPro" id="IPR059120">
    <property type="entry name" value="Cullin-like_AB"/>
</dbReference>
<dbReference type="GO" id="GO:0006511">
    <property type="term" value="P:ubiquitin-dependent protein catabolic process"/>
    <property type="evidence" value="ECO:0007669"/>
    <property type="project" value="InterPro"/>
</dbReference>
<evidence type="ECO:0000313" key="11">
    <source>
        <dbReference type="EMBL" id="EKX38999.1"/>
    </source>
</evidence>
<dbReference type="SMART" id="SM00182">
    <property type="entry name" value="CULLIN"/>
    <property type="match status" value="1"/>
</dbReference>
<keyword evidence="4" id="KW-0833">Ubl conjugation pathway</keyword>
<evidence type="ECO:0000256" key="5">
    <source>
        <dbReference type="ARBA" id="ARBA00022843"/>
    </source>
</evidence>
<dbReference type="PaxDb" id="55529-EKX38999"/>
<reference evidence="13" key="2">
    <citation type="submission" date="2012-11" db="EMBL/GenBank/DDBJ databases">
        <authorList>
            <person name="Kuo A."/>
            <person name="Curtis B.A."/>
            <person name="Tanifuji G."/>
            <person name="Burki F."/>
            <person name="Gruber A."/>
            <person name="Irimia M."/>
            <person name="Maruyama S."/>
            <person name="Arias M.C."/>
            <person name="Ball S.G."/>
            <person name="Gile G.H."/>
            <person name="Hirakawa Y."/>
            <person name="Hopkins J.F."/>
            <person name="Rensing S.A."/>
            <person name="Schmutz J."/>
            <person name="Symeonidi A."/>
            <person name="Elias M."/>
            <person name="Eveleigh R.J."/>
            <person name="Herman E.K."/>
            <person name="Klute M.J."/>
            <person name="Nakayama T."/>
            <person name="Obornik M."/>
            <person name="Reyes-Prieto A."/>
            <person name="Armbrust E.V."/>
            <person name="Aves S.J."/>
            <person name="Beiko R.G."/>
            <person name="Coutinho P."/>
            <person name="Dacks J.B."/>
            <person name="Durnford D.G."/>
            <person name="Fast N.M."/>
            <person name="Green B.R."/>
            <person name="Grisdale C."/>
            <person name="Hempe F."/>
            <person name="Henrissat B."/>
            <person name="Hoppner M.P."/>
            <person name="Ishida K.-I."/>
            <person name="Kim E."/>
            <person name="Koreny L."/>
            <person name="Kroth P.G."/>
            <person name="Liu Y."/>
            <person name="Malik S.-B."/>
            <person name="Maier U.G."/>
            <person name="McRose D."/>
            <person name="Mock T."/>
            <person name="Neilson J.A."/>
            <person name="Onodera N.T."/>
            <person name="Poole A.M."/>
            <person name="Pritham E.J."/>
            <person name="Richards T.A."/>
            <person name="Rocap G."/>
            <person name="Roy S.W."/>
            <person name="Sarai C."/>
            <person name="Schaack S."/>
            <person name="Shirato S."/>
            <person name="Slamovits C.H."/>
            <person name="Spencer D.F."/>
            <person name="Suzuki S."/>
            <person name="Worden A.Z."/>
            <person name="Zauner S."/>
            <person name="Barry K."/>
            <person name="Bell C."/>
            <person name="Bharti A.K."/>
            <person name="Crow J.A."/>
            <person name="Grimwood J."/>
            <person name="Kramer R."/>
            <person name="Lindquist E."/>
            <person name="Lucas S."/>
            <person name="Salamov A."/>
            <person name="McFadden G.I."/>
            <person name="Lane C.E."/>
            <person name="Keeling P.J."/>
            <person name="Gray M.W."/>
            <person name="Grigoriev I.V."/>
            <person name="Archibald J.M."/>
        </authorList>
    </citation>
    <scope>NUCLEOTIDE SEQUENCE</scope>
    <source>
        <strain evidence="13">CCMP2712</strain>
    </source>
</reference>
<dbReference type="GO" id="GO:0031625">
    <property type="term" value="F:ubiquitin protein ligase binding"/>
    <property type="evidence" value="ECO:0007669"/>
    <property type="project" value="InterPro"/>
</dbReference>
<dbReference type="InterPro" id="IPR036317">
    <property type="entry name" value="Cullin_homology_sf"/>
</dbReference>
<evidence type="ECO:0000256" key="7">
    <source>
        <dbReference type="PROSITE-ProRule" id="PRU00330"/>
    </source>
</evidence>
<dbReference type="FunFam" id="1.20.1310.10:FF:000001">
    <property type="entry name" value="Cullin 3"/>
    <property type="match status" value="1"/>
</dbReference>
<dbReference type="FunFam" id="1.20.1310.10:FF:000004">
    <property type="entry name" value="Cullin 4B"/>
    <property type="match status" value="1"/>
</dbReference>
<dbReference type="Pfam" id="PF10557">
    <property type="entry name" value="Cullin_Nedd8"/>
    <property type="match status" value="1"/>
</dbReference>
<dbReference type="Pfam" id="PF26557">
    <property type="entry name" value="Cullin_AB"/>
    <property type="match status" value="1"/>
</dbReference>
<gene>
    <name evidence="11" type="ORF">GUITHDRAFT_160035</name>
</gene>